<dbReference type="Proteomes" id="UP001234178">
    <property type="component" value="Unassembled WGS sequence"/>
</dbReference>
<reference evidence="1 2" key="1">
    <citation type="journal article" date="2023" name="Nucleic Acids Res.">
        <title>The hologenome of Daphnia magna reveals possible DNA methylation and microbiome-mediated evolution of the host genome.</title>
        <authorList>
            <person name="Chaturvedi A."/>
            <person name="Li X."/>
            <person name="Dhandapani V."/>
            <person name="Marshall H."/>
            <person name="Kissane S."/>
            <person name="Cuenca-Cambronero M."/>
            <person name="Asole G."/>
            <person name="Calvet F."/>
            <person name="Ruiz-Romero M."/>
            <person name="Marangio P."/>
            <person name="Guigo R."/>
            <person name="Rago D."/>
            <person name="Mirbahai L."/>
            <person name="Eastwood N."/>
            <person name="Colbourne J.K."/>
            <person name="Zhou J."/>
            <person name="Mallon E."/>
            <person name="Orsini L."/>
        </authorList>
    </citation>
    <scope>NUCLEOTIDE SEQUENCE [LARGE SCALE GENOMIC DNA]</scope>
    <source>
        <strain evidence="1">LRV0_1</strain>
    </source>
</reference>
<accession>A0ABQ9YUU4</accession>
<protein>
    <recommendedName>
        <fullName evidence="3">Secreted protein</fullName>
    </recommendedName>
</protein>
<gene>
    <name evidence="1" type="ORF">OUZ56_006163</name>
</gene>
<evidence type="ECO:0000313" key="1">
    <source>
        <dbReference type="EMBL" id="KAK4004430.1"/>
    </source>
</evidence>
<keyword evidence="2" id="KW-1185">Reference proteome</keyword>
<organism evidence="1 2">
    <name type="scientific">Daphnia magna</name>
    <dbReference type="NCBI Taxonomy" id="35525"/>
    <lineage>
        <taxon>Eukaryota</taxon>
        <taxon>Metazoa</taxon>
        <taxon>Ecdysozoa</taxon>
        <taxon>Arthropoda</taxon>
        <taxon>Crustacea</taxon>
        <taxon>Branchiopoda</taxon>
        <taxon>Diplostraca</taxon>
        <taxon>Cladocera</taxon>
        <taxon>Anomopoda</taxon>
        <taxon>Daphniidae</taxon>
        <taxon>Daphnia</taxon>
    </lineage>
</organism>
<name>A0ABQ9YUU4_9CRUS</name>
<comment type="caution">
    <text evidence="1">The sequence shown here is derived from an EMBL/GenBank/DDBJ whole genome shotgun (WGS) entry which is preliminary data.</text>
</comment>
<proteinExistence type="predicted"/>
<evidence type="ECO:0008006" key="3">
    <source>
        <dbReference type="Google" id="ProtNLM"/>
    </source>
</evidence>
<sequence length="84" mass="9512">MKLMFFNVLMNSSQWLQMLTSSLDFAPIAAPGTDVIGCCVVRICSSRIHLYMELLLHKATGRARLIRLINFRTPRYVLGVAKLV</sequence>
<dbReference type="EMBL" id="JAOYFB010000001">
    <property type="protein sequence ID" value="KAK4004430.1"/>
    <property type="molecule type" value="Genomic_DNA"/>
</dbReference>
<evidence type="ECO:0000313" key="2">
    <source>
        <dbReference type="Proteomes" id="UP001234178"/>
    </source>
</evidence>